<keyword evidence="3" id="KW-1185">Reference proteome</keyword>
<evidence type="ECO:0000313" key="3">
    <source>
        <dbReference type="Proteomes" id="UP000199028"/>
    </source>
</evidence>
<name>A0A1H9WLX8_9PSEU</name>
<evidence type="ECO:0000313" key="2">
    <source>
        <dbReference type="EMBL" id="SES34453.1"/>
    </source>
</evidence>
<feature type="transmembrane region" description="Helical" evidence="1">
    <location>
        <begin position="44"/>
        <end position="65"/>
    </location>
</feature>
<dbReference type="Proteomes" id="UP000199028">
    <property type="component" value="Unassembled WGS sequence"/>
</dbReference>
<protein>
    <submittedName>
        <fullName evidence="2">Uncharacterized protein</fullName>
    </submittedName>
</protein>
<feature type="transmembrane region" description="Helical" evidence="1">
    <location>
        <begin position="85"/>
        <end position="106"/>
    </location>
</feature>
<organism evidence="2 3">
    <name type="scientific">Lentzea flaviverrucosa</name>
    <dbReference type="NCBI Taxonomy" id="200379"/>
    <lineage>
        <taxon>Bacteria</taxon>
        <taxon>Bacillati</taxon>
        <taxon>Actinomycetota</taxon>
        <taxon>Actinomycetes</taxon>
        <taxon>Pseudonocardiales</taxon>
        <taxon>Pseudonocardiaceae</taxon>
        <taxon>Lentzea</taxon>
    </lineage>
</organism>
<dbReference type="InterPro" id="IPR045919">
    <property type="entry name" value="DUF6338"/>
</dbReference>
<feature type="transmembrane region" description="Helical" evidence="1">
    <location>
        <begin position="6"/>
        <end position="24"/>
    </location>
</feature>
<gene>
    <name evidence="2" type="ORF">SAMN05216195_1129</name>
</gene>
<sequence length="273" mass="29739">MPATPVAVAIFLLVAFPGIVLELLRLRARPGRAESIFTETSRILVGGIALSTVTLLVLGALRSLPGSPLPDPRAILIDRMYVPNHLWATGFGTVLFLTLAGTLALLHFQLSPRHGLPGAIEHESAWVTVFARFAQRAHTENAETLRGKRIVTQVQVDLEDGSGYIGTRESFSSDTALDNRELVLTAPLHRVTSDGEQLPFDSGWNRVIIAQDRIRAIRVRFTTEEAEGDTPPRRAPVAEVLSERVRRLVATPGRTACLLAVQVALPAAIAWAR</sequence>
<keyword evidence="1" id="KW-1133">Transmembrane helix</keyword>
<keyword evidence="1" id="KW-0812">Transmembrane</keyword>
<dbReference type="OrthoDB" id="3619694at2"/>
<dbReference type="Pfam" id="PF19865">
    <property type="entry name" value="DUF6338"/>
    <property type="match status" value="1"/>
</dbReference>
<evidence type="ECO:0000256" key="1">
    <source>
        <dbReference type="SAM" id="Phobius"/>
    </source>
</evidence>
<dbReference type="RefSeq" id="WP_090069207.1">
    <property type="nucleotide sequence ID" value="NZ_FOFT01000012.1"/>
</dbReference>
<accession>A0A1H9WLX8</accession>
<proteinExistence type="predicted"/>
<dbReference type="AlphaFoldDB" id="A0A1H9WLX8"/>
<dbReference type="EMBL" id="FOFT01000012">
    <property type="protein sequence ID" value="SES34453.1"/>
    <property type="molecule type" value="Genomic_DNA"/>
</dbReference>
<reference evidence="3" key="1">
    <citation type="submission" date="2016-10" db="EMBL/GenBank/DDBJ databases">
        <authorList>
            <person name="Varghese N."/>
            <person name="Submissions S."/>
        </authorList>
    </citation>
    <scope>NUCLEOTIDE SEQUENCE [LARGE SCALE GENOMIC DNA]</scope>
    <source>
        <strain evidence="3">CGMCC 4.578</strain>
    </source>
</reference>
<keyword evidence="1" id="KW-0472">Membrane</keyword>